<name>A0A8H9HRV0_KITAU</name>
<gene>
    <name evidence="1" type="ORF">GCM10010502_35310</name>
</gene>
<sequence length="53" mass="5654">MYTGLDEEAVESIEESGVDPTLPLIELLAAAFDAAARIDPAREPAIRFEAHAA</sequence>
<dbReference type="Proteomes" id="UP000610124">
    <property type="component" value="Unassembled WGS sequence"/>
</dbReference>
<dbReference type="GeneID" id="97486592"/>
<reference evidence="1" key="2">
    <citation type="submission" date="2020-09" db="EMBL/GenBank/DDBJ databases">
        <authorList>
            <person name="Sun Q."/>
            <person name="Ohkuma M."/>
        </authorList>
    </citation>
    <scope>NUCLEOTIDE SEQUENCE</scope>
    <source>
        <strain evidence="1">JCM 4434</strain>
    </source>
</reference>
<accession>A0A8H9HRV0</accession>
<evidence type="ECO:0000313" key="1">
    <source>
        <dbReference type="EMBL" id="GGU80232.1"/>
    </source>
</evidence>
<dbReference type="EMBL" id="BMUB01000007">
    <property type="protein sequence ID" value="GGU80232.1"/>
    <property type="molecule type" value="Genomic_DNA"/>
</dbReference>
<comment type="caution">
    <text evidence="1">The sequence shown here is derived from an EMBL/GenBank/DDBJ whole genome shotgun (WGS) entry which is preliminary data.</text>
</comment>
<organism evidence="1 2">
    <name type="scientific">Kitasatospora aureofaciens</name>
    <name type="common">Streptomyces aureofaciens</name>
    <dbReference type="NCBI Taxonomy" id="1894"/>
    <lineage>
        <taxon>Bacteria</taxon>
        <taxon>Bacillati</taxon>
        <taxon>Actinomycetota</taxon>
        <taxon>Actinomycetes</taxon>
        <taxon>Kitasatosporales</taxon>
        <taxon>Streptomycetaceae</taxon>
        <taxon>Kitasatospora</taxon>
    </lineage>
</organism>
<protein>
    <submittedName>
        <fullName evidence="1">Uncharacterized protein</fullName>
    </submittedName>
</protein>
<dbReference type="AlphaFoldDB" id="A0A8H9HRV0"/>
<evidence type="ECO:0000313" key="2">
    <source>
        <dbReference type="Proteomes" id="UP000610124"/>
    </source>
</evidence>
<reference evidence="1" key="1">
    <citation type="journal article" date="2014" name="Int. J. Syst. Evol. Microbiol.">
        <title>Complete genome sequence of Corynebacterium casei LMG S-19264T (=DSM 44701T), isolated from a smear-ripened cheese.</title>
        <authorList>
            <consortium name="US DOE Joint Genome Institute (JGI-PGF)"/>
            <person name="Walter F."/>
            <person name="Albersmeier A."/>
            <person name="Kalinowski J."/>
            <person name="Ruckert C."/>
        </authorList>
    </citation>
    <scope>NUCLEOTIDE SEQUENCE</scope>
    <source>
        <strain evidence="1">JCM 4434</strain>
    </source>
</reference>
<dbReference type="RefSeq" id="WP_157846598.1">
    <property type="nucleotide sequence ID" value="NZ_BMUB01000007.1"/>
</dbReference>
<proteinExistence type="predicted"/>